<dbReference type="EMBL" id="CP076022">
    <property type="protein sequence ID" value="QWC09567.1"/>
    <property type="molecule type" value="Genomic_DNA"/>
</dbReference>
<dbReference type="PANTHER" id="PTHR43537:SF24">
    <property type="entry name" value="GLUCONATE OPERON TRANSCRIPTIONAL REPRESSOR"/>
    <property type="match status" value="1"/>
</dbReference>
<dbReference type="InterPro" id="IPR011711">
    <property type="entry name" value="GntR_C"/>
</dbReference>
<evidence type="ECO:0000313" key="6">
    <source>
        <dbReference type="Proteomes" id="UP000676885"/>
    </source>
</evidence>
<reference evidence="5 6" key="1">
    <citation type="submission" date="2021-05" db="EMBL/GenBank/DDBJ databases">
        <title>Novel species in genus Arthrobacter.</title>
        <authorList>
            <person name="Zhang G."/>
        </authorList>
    </citation>
    <scope>NUCLEOTIDE SEQUENCE [LARGE SCALE GENOMIC DNA]</scope>
    <source>
        <strain evidence="6">zg-ZUI227</strain>
    </source>
</reference>
<dbReference type="KEGG" id="ajg:KKR91_13955"/>
<dbReference type="SUPFAM" id="SSF46785">
    <property type="entry name" value="Winged helix' DNA-binding domain"/>
    <property type="match status" value="1"/>
</dbReference>
<dbReference type="AlphaFoldDB" id="A0A975M465"/>
<name>A0A975M465_9MICC</name>
<keyword evidence="6" id="KW-1185">Reference proteome</keyword>
<keyword evidence="1" id="KW-0805">Transcription regulation</keyword>
<dbReference type="SMART" id="SM00345">
    <property type="entry name" value="HTH_GNTR"/>
    <property type="match status" value="1"/>
</dbReference>
<dbReference type="GO" id="GO:0003700">
    <property type="term" value="F:DNA-binding transcription factor activity"/>
    <property type="evidence" value="ECO:0007669"/>
    <property type="project" value="InterPro"/>
</dbReference>
<proteinExistence type="predicted"/>
<keyword evidence="3" id="KW-0804">Transcription</keyword>
<dbReference type="InterPro" id="IPR000524">
    <property type="entry name" value="Tscrpt_reg_HTH_GntR"/>
</dbReference>
<dbReference type="PANTHER" id="PTHR43537">
    <property type="entry name" value="TRANSCRIPTIONAL REGULATOR, GNTR FAMILY"/>
    <property type="match status" value="1"/>
</dbReference>
<gene>
    <name evidence="5" type="ORF">KKR91_13955</name>
</gene>
<dbReference type="CDD" id="cd07377">
    <property type="entry name" value="WHTH_GntR"/>
    <property type="match status" value="1"/>
</dbReference>
<evidence type="ECO:0000259" key="4">
    <source>
        <dbReference type="PROSITE" id="PS50949"/>
    </source>
</evidence>
<accession>A0A975M465</accession>
<dbReference type="PROSITE" id="PS50949">
    <property type="entry name" value="HTH_GNTR"/>
    <property type="match status" value="1"/>
</dbReference>
<dbReference type="Proteomes" id="UP000676885">
    <property type="component" value="Chromosome"/>
</dbReference>
<organism evidence="5 6">
    <name type="scientific">Arthrobacter jiangjiafuii</name>
    <dbReference type="NCBI Taxonomy" id="2817475"/>
    <lineage>
        <taxon>Bacteria</taxon>
        <taxon>Bacillati</taxon>
        <taxon>Actinomycetota</taxon>
        <taxon>Actinomycetes</taxon>
        <taxon>Micrococcales</taxon>
        <taxon>Micrococcaceae</taxon>
        <taxon>Arthrobacter</taxon>
    </lineage>
</organism>
<dbReference type="Pfam" id="PF00392">
    <property type="entry name" value="GntR"/>
    <property type="match status" value="1"/>
</dbReference>
<keyword evidence="2" id="KW-0238">DNA-binding</keyword>
<sequence length="224" mass="24733">MAQAGPQAIEWIREEILRGEWGPGTRLQPAALAERLGASSTVVREALARLAGDGLVTSLPNRGFFVRELDIQELEDLTELRCVTEALAARLAVARGDVVWESEVMAVHHQLARIPRRAAEDPSHVDPAWQKAHKAFHLKLLEACACQPMLKLASDLSDATELYRCWAAPHVEPGRRDVEKEHRDILAAALARDAEELTRLLRSHYEATVRVVLDSGIAVPRPAG</sequence>
<evidence type="ECO:0000256" key="1">
    <source>
        <dbReference type="ARBA" id="ARBA00023015"/>
    </source>
</evidence>
<evidence type="ECO:0000313" key="5">
    <source>
        <dbReference type="EMBL" id="QWC09567.1"/>
    </source>
</evidence>
<dbReference type="InterPro" id="IPR036390">
    <property type="entry name" value="WH_DNA-bd_sf"/>
</dbReference>
<protein>
    <submittedName>
        <fullName evidence="5">GntR family transcriptional regulator</fullName>
    </submittedName>
</protein>
<evidence type="ECO:0000256" key="2">
    <source>
        <dbReference type="ARBA" id="ARBA00023125"/>
    </source>
</evidence>
<dbReference type="GO" id="GO:0003677">
    <property type="term" value="F:DNA binding"/>
    <property type="evidence" value="ECO:0007669"/>
    <property type="project" value="UniProtKB-KW"/>
</dbReference>
<dbReference type="InterPro" id="IPR008920">
    <property type="entry name" value="TF_FadR/GntR_C"/>
</dbReference>
<dbReference type="InterPro" id="IPR036388">
    <property type="entry name" value="WH-like_DNA-bd_sf"/>
</dbReference>
<feature type="domain" description="HTH gntR-type" evidence="4">
    <location>
        <begin position="2"/>
        <end position="69"/>
    </location>
</feature>
<dbReference type="SUPFAM" id="SSF48008">
    <property type="entry name" value="GntR ligand-binding domain-like"/>
    <property type="match status" value="1"/>
</dbReference>
<dbReference type="Gene3D" id="1.10.10.10">
    <property type="entry name" value="Winged helix-like DNA-binding domain superfamily/Winged helix DNA-binding domain"/>
    <property type="match status" value="1"/>
</dbReference>
<dbReference type="Pfam" id="PF07729">
    <property type="entry name" value="FCD"/>
    <property type="match status" value="1"/>
</dbReference>
<evidence type="ECO:0000256" key="3">
    <source>
        <dbReference type="ARBA" id="ARBA00023163"/>
    </source>
</evidence>
<dbReference type="SMART" id="SM00895">
    <property type="entry name" value="FCD"/>
    <property type="match status" value="1"/>
</dbReference>
<dbReference type="RefSeq" id="WP_210227893.1">
    <property type="nucleotide sequence ID" value="NZ_CP076022.1"/>
</dbReference>
<dbReference type="Gene3D" id="1.20.120.530">
    <property type="entry name" value="GntR ligand-binding domain-like"/>
    <property type="match status" value="1"/>
</dbReference>